<feature type="compositionally biased region" description="Basic and acidic residues" evidence="2">
    <location>
        <begin position="572"/>
        <end position="586"/>
    </location>
</feature>
<dbReference type="InterPro" id="IPR007307">
    <property type="entry name" value="Ltv1"/>
</dbReference>
<dbReference type="InParanoid" id="A0A2R5GLZ9"/>
<sequence>MGRKRQFINKRDAHKFVLMHRSQQDPEYYREGGSKFVLHPADRATAKALHKLGLGSQVFGGDEFEDPDAAAAARGASSVASRSGELREVDELGLPIDGYDYHKHLAAIDGSGTFVDSTGRVKEKGTFASAKAADENANLEKEKKTVRFQDEVDENDEGEGEGRATGAAKASGAKGLSLPGEMFASEREYDRMLEAITLRPDSLDPEMKALLEEGMDHDDEGEDMDEYVGTLDDDFMHQLLQAEAEAPDEDVFDFDAHMARLMAQAEAEEGGAGDDEYDDEDDEYDEEGLAEIIARASGSRKLRDIDLHFETVLARDYDDDEIGELEHRTYDDRVAGTIELTSEHVQKLVDAFLREQAEDKNRTHEIGATRANLELKETSKQLVDEGATGLVAEEEVGRDKFGNDIVPDAADGDAQTKNSVEADADADADGPSKDEILRHFGYEDRPVAQWDCETIVSTYSVLDNHPTVIPVERRRRRKPAATKPIAEDSGDEENNHDQDEADALDHEAPAPLEGDVDLSAFVGLSAGLDVPFDALTERTKDETPEEKRARKKLVKMQQRMRRQEKKTTRAMFKQEKKRQQNAEQKLKQAAAPPQGATVLHF</sequence>
<feature type="region of interest" description="Disordered" evidence="2">
    <location>
        <begin position="399"/>
        <end position="434"/>
    </location>
</feature>
<accession>A0A2R5GLZ9</accession>
<dbReference type="PANTHER" id="PTHR21531:SF0">
    <property type="entry name" value="PROTEIN LTV1 HOMOLOG"/>
    <property type="match status" value="1"/>
</dbReference>
<dbReference type="GO" id="GO:0000056">
    <property type="term" value="P:ribosomal small subunit export from nucleus"/>
    <property type="evidence" value="ECO:0007669"/>
    <property type="project" value="TreeGrafter"/>
</dbReference>
<dbReference type="EMBL" id="BEYU01000109">
    <property type="protein sequence ID" value="GBG31916.1"/>
    <property type="molecule type" value="Genomic_DNA"/>
</dbReference>
<dbReference type="GO" id="GO:0005829">
    <property type="term" value="C:cytosol"/>
    <property type="evidence" value="ECO:0007669"/>
    <property type="project" value="TreeGrafter"/>
</dbReference>
<gene>
    <name evidence="3" type="ORF">FCC1311_081412</name>
</gene>
<dbReference type="GO" id="GO:0005634">
    <property type="term" value="C:nucleus"/>
    <property type="evidence" value="ECO:0007669"/>
    <property type="project" value="TreeGrafter"/>
</dbReference>
<evidence type="ECO:0000256" key="1">
    <source>
        <dbReference type="ARBA" id="ARBA00009078"/>
    </source>
</evidence>
<evidence type="ECO:0000256" key="2">
    <source>
        <dbReference type="SAM" id="MobiDB-lite"/>
    </source>
</evidence>
<dbReference type="PANTHER" id="PTHR21531">
    <property type="entry name" value="LOW-TEMPERATURE VIABILITY PROTEIN LTV1-RELATED"/>
    <property type="match status" value="1"/>
</dbReference>
<dbReference type="AlphaFoldDB" id="A0A2R5GLZ9"/>
<feature type="region of interest" description="Disordered" evidence="2">
    <location>
        <begin position="537"/>
        <end position="601"/>
    </location>
</feature>
<feature type="compositionally biased region" description="Low complexity" evidence="2">
    <location>
        <begin position="164"/>
        <end position="173"/>
    </location>
</feature>
<comment type="similarity">
    <text evidence="1">Belongs to the LTV1 family.</text>
</comment>
<feature type="compositionally biased region" description="Basic residues" evidence="2">
    <location>
        <begin position="549"/>
        <end position="564"/>
    </location>
</feature>
<reference evidence="3 4" key="1">
    <citation type="submission" date="2017-12" db="EMBL/GenBank/DDBJ databases">
        <title>Sequencing, de novo assembly and annotation of complete genome of a new Thraustochytrid species, strain FCC1311.</title>
        <authorList>
            <person name="Sedici K."/>
            <person name="Godart F."/>
            <person name="Aiese Cigliano R."/>
            <person name="Sanseverino W."/>
            <person name="Barakat M."/>
            <person name="Ortet P."/>
            <person name="Marechal E."/>
            <person name="Cagnac O."/>
            <person name="Amato A."/>
        </authorList>
    </citation>
    <scope>NUCLEOTIDE SEQUENCE [LARGE SCALE GENOMIC DNA]</scope>
</reference>
<dbReference type="Proteomes" id="UP000241890">
    <property type="component" value="Unassembled WGS sequence"/>
</dbReference>
<evidence type="ECO:0000313" key="3">
    <source>
        <dbReference type="EMBL" id="GBG31916.1"/>
    </source>
</evidence>
<feature type="compositionally biased region" description="Basic and acidic residues" evidence="2">
    <location>
        <begin position="537"/>
        <end position="548"/>
    </location>
</feature>
<keyword evidence="4" id="KW-1185">Reference proteome</keyword>
<dbReference type="GO" id="GO:0030688">
    <property type="term" value="C:preribosome, small subunit precursor"/>
    <property type="evidence" value="ECO:0007669"/>
    <property type="project" value="TreeGrafter"/>
</dbReference>
<evidence type="ECO:0000313" key="4">
    <source>
        <dbReference type="Proteomes" id="UP000241890"/>
    </source>
</evidence>
<dbReference type="Pfam" id="PF04180">
    <property type="entry name" value="LTV"/>
    <property type="match status" value="1"/>
</dbReference>
<protein>
    <submittedName>
        <fullName evidence="3">Protein LTV1-like</fullName>
    </submittedName>
</protein>
<dbReference type="OrthoDB" id="5852896at2759"/>
<feature type="region of interest" description="Disordered" evidence="2">
    <location>
        <begin position="472"/>
        <end position="499"/>
    </location>
</feature>
<feature type="region of interest" description="Disordered" evidence="2">
    <location>
        <begin position="149"/>
        <end position="173"/>
    </location>
</feature>
<organism evidence="3 4">
    <name type="scientific">Hondaea fermentalgiana</name>
    <dbReference type="NCBI Taxonomy" id="2315210"/>
    <lineage>
        <taxon>Eukaryota</taxon>
        <taxon>Sar</taxon>
        <taxon>Stramenopiles</taxon>
        <taxon>Bigyra</taxon>
        <taxon>Labyrinthulomycetes</taxon>
        <taxon>Thraustochytrida</taxon>
        <taxon>Thraustochytriidae</taxon>
        <taxon>Hondaea</taxon>
    </lineage>
</organism>
<comment type="caution">
    <text evidence="3">The sequence shown here is derived from an EMBL/GenBank/DDBJ whole genome shotgun (WGS) entry which is preliminary data.</text>
</comment>
<proteinExistence type="inferred from homology"/>
<name>A0A2R5GLZ9_9STRA</name>
<dbReference type="GO" id="GO:0042274">
    <property type="term" value="P:ribosomal small subunit biogenesis"/>
    <property type="evidence" value="ECO:0007669"/>
    <property type="project" value="InterPro"/>
</dbReference>